<sequence>MAATFPHVRTAALSSCFFHTSLADIPHPSIVQNQPNVITLLYIYLYYHPNPSRIGRFTAAFLPTPSAFARRYVPALRIGQQAAPSASISRPLLH</sequence>
<protein>
    <submittedName>
        <fullName evidence="1">Uncharacterized protein</fullName>
    </submittedName>
</protein>
<reference evidence="1" key="1">
    <citation type="journal article" date="2020" name="New Phytol.">
        <title>Comparative genomics reveals dynamic genome evolution in host specialist ectomycorrhizal fungi.</title>
        <authorList>
            <person name="Lofgren L.A."/>
            <person name="Nguyen N.H."/>
            <person name="Vilgalys R."/>
            <person name="Ruytinx J."/>
            <person name="Liao H.L."/>
            <person name="Branco S."/>
            <person name="Kuo A."/>
            <person name="LaButti K."/>
            <person name="Lipzen A."/>
            <person name="Andreopoulos W."/>
            <person name="Pangilinan J."/>
            <person name="Riley R."/>
            <person name="Hundley H."/>
            <person name="Na H."/>
            <person name="Barry K."/>
            <person name="Grigoriev I.V."/>
            <person name="Stajich J.E."/>
            <person name="Kennedy P.G."/>
        </authorList>
    </citation>
    <scope>NUCLEOTIDE SEQUENCE</scope>
    <source>
        <strain evidence="1">FC423</strain>
    </source>
</reference>
<accession>A0A9P7FJW8</accession>
<dbReference type="AlphaFoldDB" id="A0A9P7FJW8"/>
<dbReference type="GeneID" id="64703113"/>
<keyword evidence="2" id="KW-1185">Reference proteome</keyword>
<gene>
    <name evidence="1" type="ORF">F5147DRAFT_767197</name>
</gene>
<evidence type="ECO:0000313" key="1">
    <source>
        <dbReference type="EMBL" id="KAG2119725.1"/>
    </source>
</evidence>
<name>A0A9P7FJW8_9AGAM</name>
<organism evidence="1 2">
    <name type="scientific">Suillus discolor</name>
    <dbReference type="NCBI Taxonomy" id="1912936"/>
    <lineage>
        <taxon>Eukaryota</taxon>
        <taxon>Fungi</taxon>
        <taxon>Dikarya</taxon>
        <taxon>Basidiomycota</taxon>
        <taxon>Agaricomycotina</taxon>
        <taxon>Agaricomycetes</taxon>
        <taxon>Agaricomycetidae</taxon>
        <taxon>Boletales</taxon>
        <taxon>Suillineae</taxon>
        <taxon>Suillaceae</taxon>
        <taxon>Suillus</taxon>
    </lineage>
</organism>
<proteinExistence type="predicted"/>
<dbReference type="Proteomes" id="UP000823399">
    <property type="component" value="Unassembled WGS sequence"/>
</dbReference>
<evidence type="ECO:0000313" key="2">
    <source>
        <dbReference type="Proteomes" id="UP000823399"/>
    </source>
</evidence>
<comment type="caution">
    <text evidence="1">The sequence shown here is derived from an EMBL/GenBank/DDBJ whole genome shotgun (WGS) entry which is preliminary data.</text>
</comment>
<dbReference type="RefSeq" id="XP_041299551.1">
    <property type="nucleotide sequence ID" value="XM_041440854.1"/>
</dbReference>
<dbReference type="EMBL" id="JABBWM010000002">
    <property type="protein sequence ID" value="KAG2119725.1"/>
    <property type="molecule type" value="Genomic_DNA"/>
</dbReference>